<dbReference type="PANTHER" id="PTHR34561:SF1">
    <property type="entry name" value="NADH DEHYDROGENASE [UBIQUINONE] 1 ALPHA SUBCOMPLEX ASSEMBLY FACTOR 8"/>
    <property type="match status" value="1"/>
</dbReference>
<dbReference type="GO" id="GO:0032981">
    <property type="term" value="P:mitochondrial respiratory chain complex I assembly"/>
    <property type="evidence" value="ECO:0007669"/>
    <property type="project" value="InterPro"/>
</dbReference>
<proteinExistence type="predicted"/>
<dbReference type="OrthoDB" id="3821113at2759"/>
<dbReference type="EMBL" id="CAAE01014738">
    <property type="protein sequence ID" value="CAG04425.1"/>
    <property type="molecule type" value="Genomic_DNA"/>
</dbReference>
<reference evidence="1" key="1">
    <citation type="journal article" date="2004" name="Nature">
        <title>Genome duplication in the teleost fish Tetraodon nigroviridis reveals the early vertebrate proto-karyotype.</title>
        <authorList>
            <person name="Jaillon O."/>
            <person name="Aury J.-M."/>
            <person name="Brunet F."/>
            <person name="Petit J.-L."/>
            <person name="Stange-Thomann N."/>
            <person name="Mauceli E."/>
            <person name="Bouneau L."/>
            <person name="Fischer C."/>
            <person name="Ozouf-Costaz C."/>
            <person name="Bernot A."/>
            <person name="Nicaud S."/>
            <person name="Jaffe D."/>
            <person name="Fisher S."/>
            <person name="Lutfalla G."/>
            <person name="Dossat C."/>
            <person name="Segurens B."/>
            <person name="Dasilva C."/>
            <person name="Salanoubat M."/>
            <person name="Levy M."/>
            <person name="Boudet N."/>
            <person name="Castellano S."/>
            <person name="Anthouard V."/>
            <person name="Jubin C."/>
            <person name="Castelli V."/>
            <person name="Katinka M."/>
            <person name="Vacherie B."/>
            <person name="Biemont C."/>
            <person name="Skalli Z."/>
            <person name="Cattolico L."/>
            <person name="Poulain J."/>
            <person name="De Berardinis V."/>
            <person name="Cruaud C."/>
            <person name="Duprat S."/>
            <person name="Brottier P."/>
            <person name="Coutanceau J.-P."/>
            <person name="Gouzy J."/>
            <person name="Parra G."/>
            <person name="Lardier G."/>
            <person name="Chapple C."/>
            <person name="McKernan K.J."/>
            <person name="McEwan P."/>
            <person name="Bosak S."/>
            <person name="Kellis M."/>
            <person name="Volff J.-N."/>
            <person name="Guigo R."/>
            <person name="Zody M.C."/>
            <person name="Mesirov J."/>
            <person name="Lindblad-Toh K."/>
            <person name="Birren B."/>
            <person name="Nusbaum C."/>
            <person name="Kahn D."/>
            <person name="Robinson-Rechavi M."/>
            <person name="Laudet V."/>
            <person name="Schachter V."/>
            <person name="Quetier F."/>
            <person name="Saurin W."/>
            <person name="Scarpelli C."/>
            <person name="Wincker P."/>
            <person name="Lander E.S."/>
            <person name="Weissenbach J."/>
            <person name="Roest Crollius H."/>
        </authorList>
    </citation>
    <scope>NUCLEOTIDE SEQUENCE [LARGE SCALE GENOMIC DNA]</scope>
</reference>
<name>Q4S4K7_TETNG</name>
<organism evidence="1">
    <name type="scientific">Tetraodon nigroviridis</name>
    <name type="common">Spotted green pufferfish</name>
    <name type="synonym">Chelonodon nigroviridis</name>
    <dbReference type="NCBI Taxonomy" id="99883"/>
    <lineage>
        <taxon>Eukaryota</taxon>
        <taxon>Metazoa</taxon>
        <taxon>Chordata</taxon>
        <taxon>Craniata</taxon>
        <taxon>Vertebrata</taxon>
        <taxon>Euteleostomi</taxon>
        <taxon>Actinopterygii</taxon>
        <taxon>Neopterygii</taxon>
        <taxon>Teleostei</taxon>
        <taxon>Neoteleostei</taxon>
        <taxon>Acanthomorphata</taxon>
        <taxon>Eupercaria</taxon>
        <taxon>Tetraodontiformes</taxon>
        <taxon>Tetradontoidea</taxon>
        <taxon>Tetraodontidae</taxon>
        <taxon>Tetraodon</taxon>
    </lineage>
</organism>
<dbReference type="GO" id="GO:0005739">
    <property type="term" value="C:mitochondrion"/>
    <property type="evidence" value="ECO:0007669"/>
    <property type="project" value="InterPro"/>
</dbReference>
<reference evidence="1" key="2">
    <citation type="submission" date="2004-02" db="EMBL/GenBank/DDBJ databases">
        <authorList>
            <consortium name="Genoscope"/>
            <consortium name="Whitehead Institute Centre for Genome Research"/>
        </authorList>
    </citation>
    <scope>NUCLEOTIDE SEQUENCE</scope>
</reference>
<dbReference type="KEGG" id="tng:GSTEN00024136G001"/>
<protein>
    <submittedName>
        <fullName evidence="1">(spotted green pufferfish) hypothetical protein</fullName>
    </submittedName>
</protein>
<sequence>MFSELFAECSLEAAAYGKCVAATTTGTRELKKDVCSKEFGALKTCFMDAAKKKGK</sequence>
<evidence type="ECO:0000313" key="1">
    <source>
        <dbReference type="EMBL" id="CAG04425.1"/>
    </source>
</evidence>
<dbReference type="InterPro" id="IPR034595">
    <property type="entry name" value="NDUFAF8"/>
</dbReference>
<gene>
    <name evidence="1" type="ORF">GSTENG00024136001</name>
</gene>
<accession>Q4S4K7</accession>
<dbReference type="PANTHER" id="PTHR34561">
    <property type="entry name" value="NADH DEHYDROGENASE [UBIQUINONE] 1 ALPHA SUBCOMPLEX ASSEMBLY FACTOR 8"/>
    <property type="match status" value="1"/>
</dbReference>
<comment type="caution">
    <text evidence="1">The sequence shown here is derived from an EMBL/GenBank/DDBJ whole genome shotgun (WGS) entry which is preliminary data.</text>
</comment>
<dbReference type="AlphaFoldDB" id="Q4S4K7"/>